<sequence>MSTLAFLLLVSLSLFVPQPTWAATNATNATVNANQTFYTWVQSGETFSSTFTEAGQIFSGSGNPIVTVVRPDGSFEECVNIIVGAPFGQVCSFSEVAAVTGVYEVRLRSSDPNSSYVNAPMRWTIAASGVSGEISGRTWSNNFFMRNENTGFVPLLNLWVQTEYGYAYALSMSGLHGINSAYNADAFGVVDTNTCASAHQSSAFTANSFPNIRNVVGSSCEFTPYKVFFERPAPDLPESVTLTDGSSTWLQLPIGEPAITSLAFTPDSPGAMAGTVDIVTQNIEGTGRLQFDTDNDGDFAGPNDRQENLAIRSGDSTSIAFDGLDGDGNPIGGSIGFGVRLTINSVGEVHFTLDDIELLQGGLSVTRLNGPTEGRSQLFWDDRPLQDVAFDAQANIKCSTTPANFGGENGTDASTGVHGWDFGACPDVGSLNSAPTDTVNGGSWGNNRAIDNWAYVGVDLQETIQVVNDPPQLSLVKSADRDTYAAGDPIEYSFLLTNTGTVPVSDIAIEELSFTGSADLSEVVCPDPASLEPGQSFTCTASYTASQEDLDRGSIDNTAVANGTGEAGDPVRSNEDSARVIGDQQPKLELEKSVDQKTYVTGDTLTYTFTVTNAGNVTMRNVDVRELEFSGTGELSELTCPAEETQSLAPAASFTCTATYVTTGDDQEASELTNVARASGTPGTPTAPGVDSNDDSARVAAEPIARNPLVVTGNNGVSPLLLIGAGALVVGGIGAFVIARRNRREPR</sequence>
<feature type="domain" description="DUF7507" evidence="3">
    <location>
        <begin position="471"/>
        <end position="573"/>
    </location>
</feature>
<keyword evidence="1" id="KW-0812">Transmembrane</keyword>
<feature type="signal peptide" evidence="2">
    <location>
        <begin position="1"/>
        <end position="22"/>
    </location>
</feature>
<dbReference type="InterPro" id="IPR055354">
    <property type="entry name" value="DUF7507"/>
</dbReference>
<feature type="transmembrane region" description="Helical" evidence="1">
    <location>
        <begin position="720"/>
        <end position="739"/>
    </location>
</feature>
<evidence type="ECO:0000313" key="5">
    <source>
        <dbReference type="Proteomes" id="UP000503441"/>
    </source>
</evidence>
<evidence type="ECO:0000256" key="2">
    <source>
        <dbReference type="SAM" id="SignalP"/>
    </source>
</evidence>
<dbReference type="Gene3D" id="2.60.40.10">
    <property type="entry name" value="Immunoglobulins"/>
    <property type="match status" value="2"/>
</dbReference>
<protein>
    <submittedName>
        <fullName evidence="4">DUF11 domain-containing protein</fullName>
    </submittedName>
</protein>
<dbReference type="InterPro" id="IPR013783">
    <property type="entry name" value="Ig-like_fold"/>
</dbReference>
<dbReference type="PANTHER" id="PTHR34819:SF3">
    <property type="entry name" value="CELL SURFACE PROTEIN"/>
    <property type="match status" value="1"/>
</dbReference>
<organism evidence="4 5">
    <name type="scientific">Leucobacter coleopterorum</name>
    <dbReference type="NCBI Taxonomy" id="2714933"/>
    <lineage>
        <taxon>Bacteria</taxon>
        <taxon>Bacillati</taxon>
        <taxon>Actinomycetota</taxon>
        <taxon>Actinomycetes</taxon>
        <taxon>Micrococcales</taxon>
        <taxon>Microbacteriaceae</taxon>
        <taxon>Leucobacter</taxon>
    </lineage>
</organism>
<keyword evidence="2" id="KW-0732">Signal</keyword>
<evidence type="ECO:0000256" key="1">
    <source>
        <dbReference type="SAM" id="Phobius"/>
    </source>
</evidence>
<dbReference type="Proteomes" id="UP000503441">
    <property type="component" value="Chromosome"/>
</dbReference>
<gene>
    <name evidence="4" type="ORF">G7066_14325</name>
</gene>
<dbReference type="Pfam" id="PF24346">
    <property type="entry name" value="DUF7507"/>
    <property type="match status" value="2"/>
</dbReference>
<dbReference type="EMBL" id="CP049933">
    <property type="protein sequence ID" value="QIM19452.1"/>
    <property type="molecule type" value="Genomic_DNA"/>
</dbReference>
<reference evidence="4 5" key="1">
    <citation type="submission" date="2020-03" db="EMBL/GenBank/DDBJ databases">
        <title>Leucobacter sp. nov., isolated from beetles.</title>
        <authorList>
            <person name="Hyun D.-W."/>
            <person name="Bae J.-W."/>
        </authorList>
    </citation>
    <scope>NUCLEOTIDE SEQUENCE [LARGE SCALE GENOMIC DNA]</scope>
    <source>
        <strain evidence="4 5">HDW9A</strain>
    </source>
</reference>
<dbReference type="NCBIfam" id="TIGR01451">
    <property type="entry name" value="B_ant_repeat"/>
    <property type="match status" value="2"/>
</dbReference>
<keyword evidence="1" id="KW-1133">Transmembrane helix</keyword>
<keyword evidence="1" id="KW-0472">Membrane</keyword>
<evidence type="ECO:0000313" key="4">
    <source>
        <dbReference type="EMBL" id="QIM19452.1"/>
    </source>
</evidence>
<dbReference type="InterPro" id="IPR047589">
    <property type="entry name" value="DUF11_rpt"/>
</dbReference>
<feature type="chain" id="PRO_5045658793" evidence="2">
    <location>
        <begin position="23"/>
        <end position="747"/>
    </location>
</feature>
<proteinExistence type="predicted"/>
<dbReference type="RefSeq" id="WP_166331694.1">
    <property type="nucleotide sequence ID" value="NZ_CP049933.1"/>
</dbReference>
<accession>A0ABX6JYQ8</accession>
<evidence type="ECO:0000259" key="3">
    <source>
        <dbReference type="Pfam" id="PF24346"/>
    </source>
</evidence>
<feature type="domain" description="DUF7507" evidence="3">
    <location>
        <begin position="585"/>
        <end position="684"/>
    </location>
</feature>
<name>A0ABX6JYQ8_9MICO</name>
<dbReference type="PANTHER" id="PTHR34819">
    <property type="entry name" value="LARGE CYSTEINE-RICH PERIPLASMIC PROTEIN OMCB"/>
    <property type="match status" value="1"/>
</dbReference>
<keyword evidence="5" id="KW-1185">Reference proteome</keyword>
<dbReference type="InterPro" id="IPR051172">
    <property type="entry name" value="Chlamydia_OmcB"/>
</dbReference>